<feature type="domain" description="Gylcosyl hydrolase 115 C-terminal" evidence="3">
    <location>
        <begin position="774"/>
        <end position="942"/>
    </location>
</feature>
<keyword evidence="2" id="KW-0732">Signal</keyword>
<keyword evidence="5" id="KW-1185">Reference proteome</keyword>
<evidence type="ECO:0000313" key="5">
    <source>
        <dbReference type="Proteomes" id="UP000268007"/>
    </source>
</evidence>
<dbReference type="Gene3D" id="1.20.58.2150">
    <property type="match status" value="1"/>
</dbReference>
<dbReference type="SUPFAM" id="SSF55545">
    <property type="entry name" value="beta-N-acetylhexosaminidase-like domain"/>
    <property type="match status" value="1"/>
</dbReference>
<dbReference type="AlphaFoldDB" id="A0A495IWZ9"/>
<dbReference type="Gene3D" id="3.20.20.520">
    <property type="entry name" value="Glycosyl hydrolase family 115"/>
    <property type="match status" value="1"/>
</dbReference>
<feature type="chain" id="PRO_5019797886" evidence="2">
    <location>
        <begin position="25"/>
        <end position="946"/>
    </location>
</feature>
<keyword evidence="1 4" id="KW-0378">Hydrolase</keyword>
<dbReference type="PANTHER" id="PTHR37842:SF2">
    <property type="entry name" value="GYLCOSYL HYDROLASE 115 C-TERMINAL DOMAIN-CONTAINING PROTEIN"/>
    <property type="match status" value="1"/>
</dbReference>
<dbReference type="GO" id="GO:0016787">
    <property type="term" value="F:hydrolase activity"/>
    <property type="evidence" value="ECO:0007669"/>
    <property type="project" value="UniProtKB-KW"/>
</dbReference>
<dbReference type="InterPro" id="IPR041437">
    <property type="entry name" value="GH115_C"/>
</dbReference>
<comment type="caution">
    <text evidence="4">The sequence shown here is derived from an EMBL/GenBank/DDBJ whole genome shotgun (WGS) entry which is preliminary data.</text>
</comment>
<sequence length="946" mass="105665">MKTYIVRVLLIVVVSTISRFTANAGDEPKYVSAQSTPGSFALSVAGKPAAIYGGNDDYPGVIRAMKDLQTDITSVTGNRPQLFTNNEMPEKQVVLIGTIGKSTLIDGLIKSHKLDVSGIAGKWENFILQTVKKPMPGVSTALVIAGSDKRGTIYGIYDLSAQIGVSPWYWWADVPVKKQANLYVLPGRHTQGTPAVKYRGIFINDEAPAFSGWTKEKFGGVNHLAYEKVFELILRLKGNYLWPAMWNNAFNDDDKSNPVLADEYGIVMGTSHHEPMDRAQQEWKRYGNGIWDYEKNADVLKAFWKKGIENMGSKETLVTVGMRGDGDMAMTEGSNVALLEKIVKDQRQIIADVTGKDASKTPQMWALYKEVQDYYDKGLRVPDDVTLLLCDDNWGNNRKLPKLGEPKRAGGYGIYYHFDYVGDPRNYKWLNTNPISKTWEQMHLAYEYGANQVWIVNVGDIKPMEFPISFFLDYAWNPSKIPANGLQKYTEEWAAQQFAKTHAVQIANILSKYTKYNGRRKPELLNENTYSITNYREFETVAADYNNLATEAEQLWKKLPSEYKDAYFELVLHPVKACANLNQLYFTVAKNKLYAQQGRAATNETANEVKALYAKDAEISDYYNHTLANGKWDHMMDQTHIGYTYWQQPLVNKMPEVKQIDLPEAADMGVAVEGSDEAGSNTLPAFNSIDKGNRYIEIFNKGKAAFTYTIQAEPFINITNVADKVGQQKRLMVSVDWQKAPKGNHEYPIAIKGPSGKEVAVKVWINNQPANIKGFAETNGYVSIEAVHYTKAVNAEGIKWGILPDHGRTLSAVTTFPVVIAVQTLSGATPHLEYQVNLSKSGEFKLMTYVSPSLDFNNLGGLKFAVSIDGEEPQVMNLQGDNSQKAWGKHVSDNVNILTSTHTVAKPGVHTIKYWMISLGVVLQKLVLDCGGLKPSYLGPPESARL</sequence>
<dbReference type="PANTHER" id="PTHR37842">
    <property type="match status" value="1"/>
</dbReference>
<dbReference type="Gene3D" id="2.60.120.1620">
    <property type="match status" value="1"/>
</dbReference>
<accession>A0A495IWZ9</accession>
<dbReference type="InterPro" id="IPR031924">
    <property type="entry name" value="GH115"/>
</dbReference>
<reference evidence="4 5" key="1">
    <citation type="submission" date="2018-10" db="EMBL/GenBank/DDBJ databases">
        <title>Genomic Encyclopedia of Archaeal and Bacterial Type Strains, Phase II (KMG-II): from individual species to whole genera.</title>
        <authorList>
            <person name="Goeker M."/>
        </authorList>
    </citation>
    <scope>NUCLEOTIDE SEQUENCE [LARGE SCALE GENOMIC DNA]</scope>
    <source>
        <strain evidence="4 5">DSM 18602</strain>
    </source>
</reference>
<dbReference type="InterPro" id="IPR042301">
    <property type="entry name" value="GH115_sf"/>
</dbReference>
<name>A0A495IWZ9_9SPHI</name>
<evidence type="ECO:0000259" key="3">
    <source>
        <dbReference type="Pfam" id="PF17829"/>
    </source>
</evidence>
<gene>
    <name evidence="4" type="ORF">BDD43_1175</name>
</gene>
<dbReference type="Pfam" id="PF17829">
    <property type="entry name" value="GH115_C"/>
    <property type="match status" value="1"/>
</dbReference>
<organism evidence="4 5">
    <name type="scientific">Mucilaginibacter gracilis</name>
    <dbReference type="NCBI Taxonomy" id="423350"/>
    <lineage>
        <taxon>Bacteria</taxon>
        <taxon>Pseudomonadati</taxon>
        <taxon>Bacteroidota</taxon>
        <taxon>Sphingobacteriia</taxon>
        <taxon>Sphingobacteriales</taxon>
        <taxon>Sphingobacteriaceae</taxon>
        <taxon>Mucilaginibacter</taxon>
    </lineage>
</organism>
<dbReference type="Gene3D" id="3.30.379.10">
    <property type="entry name" value="Chitobiase/beta-hexosaminidase domain 2-like"/>
    <property type="match status" value="1"/>
</dbReference>
<feature type="signal peptide" evidence="2">
    <location>
        <begin position="1"/>
        <end position="24"/>
    </location>
</feature>
<proteinExistence type="predicted"/>
<protein>
    <submittedName>
        <fullName evidence="4">Glycosyl hydrolase family 67</fullName>
    </submittedName>
</protein>
<dbReference type="OrthoDB" id="8727830at2"/>
<dbReference type="RefSeq" id="WP_008507922.1">
    <property type="nucleotide sequence ID" value="NZ_RBKU01000001.1"/>
</dbReference>
<evidence type="ECO:0000256" key="2">
    <source>
        <dbReference type="SAM" id="SignalP"/>
    </source>
</evidence>
<dbReference type="GO" id="GO:0005975">
    <property type="term" value="P:carbohydrate metabolic process"/>
    <property type="evidence" value="ECO:0007669"/>
    <property type="project" value="UniProtKB-ARBA"/>
</dbReference>
<dbReference type="EMBL" id="RBKU01000001">
    <property type="protein sequence ID" value="RKR81033.1"/>
    <property type="molecule type" value="Genomic_DNA"/>
</dbReference>
<evidence type="ECO:0000256" key="1">
    <source>
        <dbReference type="ARBA" id="ARBA00022801"/>
    </source>
</evidence>
<dbReference type="Pfam" id="PF15979">
    <property type="entry name" value="Glyco_hydro_115"/>
    <property type="match status" value="1"/>
</dbReference>
<evidence type="ECO:0000313" key="4">
    <source>
        <dbReference type="EMBL" id="RKR81033.1"/>
    </source>
</evidence>
<dbReference type="Proteomes" id="UP000268007">
    <property type="component" value="Unassembled WGS sequence"/>
</dbReference>
<dbReference type="InterPro" id="IPR029018">
    <property type="entry name" value="Hex-like_dom2"/>
</dbReference>